<evidence type="ECO:0000256" key="5">
    <source>
        <dbReference type="RuleBase" id="RU361196"/>
    </source>
</evidence>
<dbReference type="AlphaFoldDB" id="A0AAJ1III2"/>
<dbReference type="CDD" id="cd10792">
    <property type="entry name" value="GH57N_AmyC_like"/>
    <property type="match status" value="1"/>
</dbReference>
<feature type="active site" description="Proton donor" evidence="3">
    <location>
        <position position="352"/>
    </location>
</feature>
<dbReference type="SUPFAM" id="SSF88713">
    <property type="entry name" value="Glycoside hydrolase/deacetylase"/>
    <property type="match status" value="1"/>
</dbReference>
<dbReference type="Gene3D" id="1.20.1430.10">
    <property type="entry name" value="Families 57/38 glycoside transferase, middle domain"/>
    <property type="match status" value="1"/>
</dbReference>
<dbReference type="InterPro" id="IPR040042">
    <property type="entry name" value="Branching_enz_MT3115-like"/>
</dbReference>
<feature type="binding site" evidence="4">
    <location>
        <position position="465"/>
    </location>
    <ligand>
        <name>substrate</name>
    </ligand>
</feature>
<evidence type="ECO:0000313" key="8">
    <source>
        <dbReference type="EMBL" id="MDC7228548.1"/>
    </source>
</evidence>
<reference evidence="8 9" key="1">
    <citation type="submission" date="2022-12" db="EMBL/GenBank/DDBJ databases">
        <title>Metagenome assembled genome from gulf of manar.</title>
        <authorList>
            <person name="Kohli P."/>
            <person name="Pk S."/>
            <person name="Venkata Ramana C."/>
            <person name="Sasikala C."/>
        </authorList>
    </citation>
    <scope>NUCLEOTIDE SEQUENCE [LARGE SCALE GENOMIC DNA]</scope>
    <source>
        <strain evidence="8">JB008</strain>
    </source>
</reference>
<feature type="binding site" evidence="4">
    <location>
        <position position="261"/>
    </location>
    <ligand>
        <name>substrate</name>
    </ligand>
</feature>
<evidence type="ECO:0000256" key="1">
    <source>
        <dbReference type="ARBA" id="ARBA00006821"/>
    </source>
</evidence>
<protein>
    <submittedName>
        <fullName evidence="8">DUF1957 domain-containing protein</fullName>
    </submittedName>
</protein>
<feature type="binding site" evidence="4">
    <location>
        <position position="244"/>
    </location>
    <ligand>
        <name>substrate</name>
    </ligand>
</feature>
<dbReference type="InterPro" id="IPR027291">
    <property type="entry name" value="Glyco_hydro_38_N_sf"/>
</dbReference>
<feature type="active site" description="Nucleophile" evidence="3">
    <location>
        <position position="192"/>
    </location>
</feature>
<dbReference type="InterPro" id="IPR011330">
    <property type="entry name" value="Glyco_hydro/deAcase_b/a-brl"/>
</dbReference>
<feature type="binding site" evidence="4">
    <location>
        <position position="405"/>
    </location>
    <ligand>
        <name>substrate</name>
    </ligand>
</feature>
<evidence type="ECO:0000256" key="4">
    <source>
        <dbReference type="PIRSR" id="PIRSR640042-2"/>
    </source>
</evidence>
<name>A0AAJ1III2_9SPIO</name>
<feature type="domain" description="Glycoside hydrolase family 57 N-terminal" evidence="6">
    <location>
        <begin position="10"/>
        <end position="395"/>
    </location>
</feature>
<dbReference type="Pfam" id="PF03065">
    <property type="entry name" value="Glyco_hydro_57"/>
    <property type="match status" value="1"/>
</dbReference>
<evidence type="ECO:0000313" key="9">
    <source>
        <dbReference type="Proteomes" id="UP001221217"/>
    </source>
</evidence>
<dbReference type="InterPro" id="IPR004300">
    <property type="entry name" value="Glyco_hydro_57_N"/>
</dbReference>
<dbReference type="InterPro" id="IPR037090">
    <property type="entry name" value="57_glycoside_trans_central"/>
</dbReference>
<proteinExistence type="inferred from homology"/>
<evidence type="ECO:0000259" key="6">
    <source>
        <dbReference type="Pfam" id="PF03065"/>
    </source>
</evidence>
<evidence type="ECO:0000259" key="7">
    <source>
        <dbReference type="Pfam" id="PF09210"/>
    </source>
</evidence>
<dbReference type="PANTHER" id="PTHR41695">
    <property type="entry name" value="1,4-ALPHA-GLUCAN BRANCHING ENZYME RV3031-RELATED"/>
    <property type="match status" value="1"/>
</dbReference>
<keyword evidence="2 5" id="KW-0119">Carbohydrate metabolism</keyword>
<dbReference type="GO" id="GO:0030979">
    <property type="term" value="P:alpha-glucan biosynthetic process"/>
    <property type="evidence" value="ECO:0007669"/>
    <property type="project" value="InterPro"/>
</dbReference>
<dbReference type="Proteomes" id="UP001221217">
    <property type="component" value="Unassembled WGS sequence"/>
</dbReference>
<dbReference type="PANTHER" id="PTHR41695:SF1">
    <property type="entry name" value="1,4-ALPHA-GLUCAN BRANCHING ENZYME TK1436"/>
    <property type="match status" value="1"/>
</dbReference>
<gene>
    <name evidence="8" type="ORF">PQJ61_17435</name>
</gene>
<organism evidence="8 9">
    <name type="scientific">Candidatus Thalassospirochaeta sargassi</name>
    <dbReference type="NCBI Taxonomy" id="3119039"/>
    <lineage>
        <taxon>Bacteria</taxon>
        <taxon>Pseudomonadati</taxon>
        <taxon>Spirochaetota</taxon>
        <taxon>Spirochaetia</taxon>
        <taxon>Spirochaetales</taxon>
        <taxon>Spirochaetaceae</taxon>
        <taxon>Candidatus Thalassospirochaeta</taxon>
    </lineage>
</organism>
<dbReference type="EMBL" id="JAQQAL010000051">
    <property type="protein sequence ID" value="MDC7228548.1"/>
    <property type="molecule type" value="Genomic_DNA"/>
</dbReference>
<dbReference type="InterPro" id="IPR028995">
    <property type="entry name" value="Glyco_hydro_57/38_cen_sf"/>
</dbReference>
<dbReference type="InterPro" id="IPR015293">
    <property type="entry name" value="BE_C"/>
</dbReference>
<dbReference type="SUPFAM" id="SSF88688">
    <property type="entry name" value="Families 57/38 glycoside transferase middle domain"/>
    <property type="match status" value="1"/>
</dbReference>
<comment type="similarity">
    <text evidence="1 5">Belongs to the glycosyl hydrolase 57 family.</text>
</comment>
<feature type="domain" description="1,4-alpha-glucan branching enzyme C-terminal" evidence="7">
    <location>
        <begin position="425"/>
        <end position="525"/>
    </location>
</feature>
<dbReference type="Pfam" id="PF09210">
    <property type="entry name" value="BE_C"/>
    <property type="match status" value="1"/>
</dbReference>
<accession>A0AAJ1III2</accession>
<dbReference type="GO" id="GO:0005576">
    <property type="term" value="C:extracellular region"/>
    <property type="evidence" value="ECO:0007669"/>
    <property type="project" value="TreeGrafter"/>
</dbReference>
<evidence type="ECO:0000256" key="3">
    <source>
        <dbReference type="PIRSR" id="PIRSR640042-1"/>
    </source>
</evidence>
<comment type="caution">
    <text evidence="8">The sequence shown here is derived from an EMBL/GenBank/DDBJ whole genome shotgun (WGS) entry which is preliminary data.</text>
</comment>
<dbReference type="GO" id="GO:0003844">
    <property type="term" value="F:1,4-alpha-glucan branching enzyme activity"/>
    <property type="evidence" value="ECO:0007669"/>
    <property type="project" value="InterPro"/>
</dbReference>
<dbReference type="Gene3D" id="3.20.110.10">
    <property type="entry name" value="Glycoside hydrolase 38, N terminal domain"/>
    <property type="match status" value="1"/>
</dbReference>
<evidence type="ECO:0000256" key="2">
    <source>
        <dbReference type="ARBA" id="ARBA00023277"/>
    </source>
</evidence>
<sequence length="532" mass="61824">MSKNKGYLGFVLHSHLPYVHHPEKEKCLEENWFFDALAETYLPLIGLMNKLYAEDIAYKLTISLSPTLTTMLMDELLQERFVAYLEDKIALGEKEIVRNKKDSDKLKLSKLYKEHYEDCLDKYENLYKRNIIKAFKTLEKAGCIEIITTAATHAFMPLYQELPQVIEAQIHTAVISYGRVFGQAPRGMWIPELGYFPGLGKYMKQHGIDYSFIAAHGQLFACKKSKYGVYAPVETSSGILAFSRDIPASRSVWSTDDGYPGDQVYRDARQDIGYELPFEYIGPHIFDEKIRINTGYKYYRIATGEAGHRYQPEKAEAKAIDHADNFIYQRIKQVKKLDKLMDRTPMVICPYDSEIFGKWWYEGIIWLEHVIRKAALSDDLEMISPSQYIDEYTENEKVEPIFSSWGNKGYASVWLGGANDWIYRHVHKASERMQELVARFPDESGLKKRVLDQAAREVLLAQASDWPFIMKTCLNADYAKMRVKRHLHNFNKIYDNLCRNTVNTEWLTRIEKENKIFPDLDYRIFGAGKVNE</sequence>